<dbReference type="Proteomes" id="UP000051497">
    <property type="component" value="Unassembled WGS sequence"/>
</dbReference>
<dbReference type="InterPro" id="IPR007267">
    <property type="entry name" value="GtrA_DPMS_TM"/>
</dbReference>
<dbReference type="RefSeq" id="WP_075065398.1">
    <property type="nucleotide sequence ID" value="NZ_LKAJ02000001.1"/>
</dbReference>
<sequence length="347" mass="38611">MKPVIVIPAYKPDTSLLSLVAELQAQADTPILIVNDGSGLTYEAIFDALRAQKNITVIEHAINLGKGQALKTAFNYFLTHYPDSPGVVTADADGQHLCVDIVNVSAQLNKHSNTLWLGVRSFKNGVPLRSRFGNQLTRWVFRLLIGQSLQDTQTGLRGIPRHFLKTLLKTPSTGYDFELDMLISASVQRLPMRELPIETVYKDDNKSSHFNPLIDSLKIYFVFIRFLIFSVISGLLDFLAFSFAYMLCGHILVSESLARIFSGTCNFLLNKELVFKSKDNILPEALKYALLCLVNLAFSYGLISSLVYLGANVYASKMIALIGLFFANFAIQKLLVFGKEETLAAKI</sequence>
<dbReference type="InterPro" id="IPR029044">
    <property type="entry name" value="Nucleotide-diphossugar_trans"/>
</dbReference>
<comment type="subcellular location">
    <subcellularLocation>
        <location evidence="1">Membrane</location>
        <topology evidence="1">Multi-pass membrane protein</topology>
    </subcellularLocation>
</comment>
<reference evidence="9" key="3">
    <citation type="submission" date="2021-06" db="EMBL/GenBank/DDBJ databases">
        <title>Genomic Description and Analysis of Intracellular Bacteria, Candidatus Berkiella cookevillensis and Candidatus Berkiella aquae.</title>
        <authorList>
            <person name="Kidane D.T."/>
            <person name="Mehari Y.T."/>
            <person name="Rice F.C."/>
            <person name="Arivett B.A."/>
            <person name="Farone A.L."/>
            <person name="Berk S.G."/>
            <person name="Farone M.B."/>
        </authorList>
    </citation>
    <scope>NUCLEOTIDE SEQUENCE</scope>
    <source>
        <strain evidence="9">HT99</strain>
    </source>
</reference>
<evidence type="ECO:0000259" key="7">
    <source>
        <dbReference type="Pfam" id="PF04138"/>
    </source>
</evidence>
<reference evidence="8" key="1">
    <citation type="submission" date="2015-09" db="EMBL/GenBank/DDBJ databases">
        <title>Draft Genome Sequences of Two Novel Amoeba-resistant Intranuclear Bacteria, Candidatus Berkiella cookevillensis and Candidatus Berkiella aquae.</title>
        <authorList>
            <person name="Mehari Y.T."/>
            <person name="Arivett B.A."/>
            <person name="Farone A.L."/>
            <person name="Gunderson J.H."/>
            <person name="Farone M.B."/>
        </authorList>
    </citation>
    <scope>NUCLEOTIDE SEQUENCE [LARGE SCALE GENOMIC DNA]</scope>
    <source>
        <strain evidence="8">HT99</strain>
    </source>
</reference>
<feature type="transmembrane region" description="Helical" evidence="5">
    <location>
        <begin position="314"/>
        <end position="331"/>
    </location>
</feature>
<evidence type="ECO:0000256" key="3">
    <source>
        <dbReference type="ARBA" id="ARBA00022989"/>
    </source>
</evidence>
<evidence type="ECO:0000313" key="10">
    <source>
        <dbReference type="Proteomes" id="UP000051497"/>
    </source>
</evidence>
<dbReference type="PATRIC" id="fig|1590043.3.peg.764"/>
<gene>
    <name evidence="8" type="ORF">HT99x_00765</name>
    <name evidence="9" type="ORF">HT99x_013520</name>
</gene>
<organism evidence="8">
    <name type="scientific">Candidatus Berkiella aquae</name>
    <dbReference type="NCBI Taxonomy" id="295108"/>
    <lineage>
        <taxon>Bacteria</taxon>
        <taxon>Pseudomonadati</taxon>
        <taxon>Pseudomonadota</taxon>
        <taxon>Gammaproteobacteria</taxon>
        <taxon>Candidatus Berkiellales</taxon>
        <taxon>Candidatus Berkiellaceae</taxon>
        <taxon>Candidatus Berkiella</taxon>
    </lineage>
</organism>
<dbReference type="EMBL" id="LKAJ01000002">
    <property type="protein sequence ID" value="KRG22344.1"/>
    <property type="molecule type" value="Genomic_DNA"/>
</dbReference>
<comment type="caution">
    <text evidence="8">The sequence shown here is derived from an EMBL/GenBank/DDBJ whole genome shotgun (WGS) entry which is preliminary data.</text>
</comment>
<reference evidence="9" key="2">
    <citation type="journal article" date="2016" name="Genome Announc.">
        <title>Draft Genome Sequences of Two Novel Amoeba-Resistant Intranuclear Bacteria, 'Candidatus Berkiella cookevillensis' and 'Candidatus Berkiella aquae'.</title>
        <authorList>
            <person name="Mehari Y.T."/>
            <person name="Arivett B.A."/>
            <person name="Farone A.L."/>
            <person name="Gunderson J.H."/>
            <person name="Farone M.B."/>
        </authorList>
    </citation>
    <scope>NUCLEOTIDE SEQUENCE</scope>
    <source>
        <strain evidence="9">HT99</strain>
    </source>
</reference>
<dbReference type="SUPFAM" id="SSF53448">
    <property type="entry name" value="Nucleotide-diphospho-sugar transferases"/>
    <property type="match status" value="1"/>
</dbReference>
<evidence type="ECO:0000259" key="6">
    <source>
        <dbReference type="Pfam" id="PF00535"/>
    </source>
</evidence>
<dbReference type="Pfam" id="PF04138">
    <property type="entry name" value="GtrA_DPMS_TM"/>
    <property type="match status" value="1"/>
</dbReference>
<evidence type="ECO:0000256" key="5">
    <source>
        <dbReference type="SAM" id="Phobius"/>
    </source>
</evidence>
<dbReference type="STRING" id="295108.HT99x_00765"/>
<dbReference type="GO" id="GO:0016020">
    <property type="term" value="C:membrane"/>
    <property type="evidence" value="ECO:0007669"/>
    <property type="project" value="UniProtKB-SubCell"/>
</dbReference>
<dbReference type="GO" id="GO:0006487">
    <property type="term" value="P:protein N-linked glycosylation"/>
    <property type="evidence" value="ECO:0007669"/>
    <property type="project" value="TreeGrafter"/>
</dbReference>
<dbReference type="Gene3D" id="3.90.550.10">
    <property type="entry name" value="Spore Coat Polysaccharide Biosynthesis Protein SpsA, Chain A"/>
    <property type="match status" value="1"/>
</dbReference>
<feature type="transmembrane region" description="Helical" evidence="5">
    <location>
        <begin position="289"/>
        <end position="308"/>
    </location>
</feature>
<evidence type="ECO:0000256" key="1">
    <source>
        <dbReference type="ARBA" id="ARBA00004141"/>
    </source>
</evidence>
<evidence type="ECO:0000313" key="9">
    <source>
        <dbReference type="EMBL" id="MCS5712455.1"/>
    </source>
</evidence>
<dbReference type="OrthoDB" id="9808633at2"/>
<evidence type="ECO:0000256" key="2">
    <source>
        <dbReference type="ARBA" id="ARBA00022692"/>
    </source>
</evidence>
<dbReference type="InterPro" id="IPR001173">
    <property type="entry name" value="Glyco_trans_2-like"/>
</dbReference>
<keyword evidence="4 5" id="KW-0472">Membrane</keyword>
<keyword evidence="3 5" id="KW-1133">Transmembrane helix</keyword>
<keyword evidence="2 5" id="KW-0812">Transmembrane</keyword>
<dbReference type="AlphaFoldDB" id="A0A0Q9Z1C6"/>
<feature type="domain" description="GtrA/DPMS transmembrane" evidence="7">
    <location>
        <begin position="225"/>
        <end position="337"/>
    </location>
</feature>
<dbReference type="Pfam" id="PF00535">
    <property type="entry name" value="Glycos_transf_2"/>
    <property type="match status" value="1"/>
</dbReference>
<protein>
    <submittedName>
        <fullName evidence="9">Bifunctional glycosyltransferase family 2/GtrA family protein</fullName>
    </submittedName>
    <submittedName>
        <fullName evidence="8">GtrA-like protein</fullName>
    </submittedName>
</protein>
<feature type="transmembrane region" description="Helical" evidence="5">
    <location>
        <begin position="219"/>
        <end position="245"/>
    </location>
</feature>
<name>A0A0Q9Z1C6_9GAMM</name>
<evidence type="ECO:0000313" key="8">
    <source>
        <dbReference type="EMBL" id="KRG22344.1"/>
    </source>
</evidence>
<dbReference type="CDD" id="cd04179">
    <property type="entry name" value="DPM_DPG-synthase_like"/>
    <property type="match status" value="1"/>
</dbReference>
<dbReference type="PANTHER" id="PTHR10859">
    <property type="entry name" value="GLYCOSYL TRANSFERASE"/>
    <property type="match status" value="1"/>
</dbReference>
<accession>A0A0Q9Z1C6</accession>
<evidence type="ECO:0000256" key="4">
    <source>
        <dbReference type="ARBA" id="ARBA00023136"/>
    </source>
</evidence>
<keyword evidence="10" id="KW-1185">Reference proteome</keyword>
<dbReference type="GO" id="GO:0000271">
    <property type="term" value="P:polysaccharide biosynthetic process"/>
    <property type="evidence" value="ECO:0007669"/>
    <property type="project" value="InterPro"/>
</dbReference>
<feature type="domain" description="Glycosyltransferase 2-like" evidence="6">
    <location>
        <begin position="5"/>
        <end position="120"/>
    </location>
</feature>
<dbReference type="EMBL" id="LKAJ02000001">
    <property type="protein sequence ID" value="MCS5712455.1"/>
    <property type="molecule type" value="Genomic_DNA"/>
</dbReference>
<dbReference type="PANTHER" id="PTHR10859:SF114">
    <property type="entry name" value="DOLICHOL-PHOSPHATE MANNOSYLTRANSFERASE"/>
    <property type="match status" value="1"/>
</dbReference>
<proteinExistence type="predicted"/>